<dbReference type="PANTHER" id="PTHR33244">
    <property type="entry name" value="INTEGRASE CATALYTIC DOMAIN-CONTAINING PROTEIN-RELATED"/>
    <property type="match status" value="1"/>
</dbReference>
<sequence>MKHLLIKCGNWTNFQKALSEWRNVPRSDGPSPAQTLFGRRQRGILPTLNDGKNDGDLEAKIKAKNEKRREAMERGNEQRKEMPKLKAGDAVLIQNPLTKRWKEEGTILASRNRGRSYLLETKDGWTKTRNRRYLKPLPPTKGNTEGATRGV</sequence>
<proteinExistence type="predicted"/>
<dbReference type="EMBL" id="CACRXK020047423">
    <property type="protein sequence ID" value="CAB4046208.1"/>
    <property type="molecule type" value="Genomic_DNA"/>
</dbReference>
<accession>A0A7D9KN67</accession>
<dbReference type="PANTHER" id="PTHR33244:SF3">
    <property type="entry name" value="PEPTIDASE A2 DOMAIN-CONTAINING PROTEIN"/>
    <property type="match status" value="1"/>
</dbReference>
<feature type="compositionally biased region" description="Basic and acidic residues" evidence="1">
    <location>
        <begin position="66"/>
        <end position="87"/>
    </location>
</feature>
<evidence type="ECO:0000313" key="3">
    <source>
        <dbReference type="Proteomes" id="UP001152795"/>
    </source>
</evidence>
<keyword evidence="3" id="KW-1185">Reference proteome</keyword>
<dbReference type="AlphaFoldDB" id="A0A7D9KN67"/>
<comment type="caution">
    <text evidence="2">The sequence shown here is derived from an EMBL/GenBank/DDBJ whole genome shotgun (WGS) entry which is preliminary data.</text>
</comment>
<dbReference type="OrthoDB" id="8193726at2759"/>
<feature type="non-terminal residue" evidence="2">
    <location>
        <position position="151"/>
    </location>
</feature>
<gene>
    <name evidence="2" type="ORF">PACLA_8A039737</name>
</gene>
<feature type="compositionally biased region" description="Polar residues" evidence="1">
    <location>
        <begin position="141"/>
        <end position="151"/>
    </location>
</feature>
<evidence type="ECO:0000256" key="1">
    <source>
        <dbReference type="SAM" id="MobiDB-lite"/>
    </source>
</evidence>
<feature type="region of interest" description="Disordered" evidence="1">
    <location>
        <begin position="66"/>
        <end position="91"/>
    </location>
</feature>
<name>A0A7D9KN67_PARCT</name>
<protein>
    <submittedName>
        <fullName evidence="2">Uncharacterized protein</fullName>
    </submittedName>
</protein>
<dbReference type="Proteomes" id="UP001152795">
    <property type="component" value="Unassembled WGS sequence"/>
</dbReference>
<feature type="region of interest" description="Disordered" evidence="1">
    <location>
        <begin position="132"/>
        <end position="151"/>
    </location>
</feature>
<reference evidence="2" key="1">
    <citation type="submission" date="2020-04" db="EMBL/GenBank/DDBJ databases">
        <authorList>
            <person name="Alioto T."/>
            <person name="Alioto T."/>
            <person name="Gomez Garrido J."/>
        </authorList>
    </citation>
    <scope>NUCLEOTIDE SEQUENCE</scope>
    <source>
        <strain evidence="2">A484AB</strain>
    </source>
</reference>
<organism evidence="2 3">
    <name type="scientific">Paramuricea clavata</name>
    <name type="common">Red gorgonian</name>
    <name type="synonym">Violescent sea-whip</name>
    <dbReference type="NCBI Taxonomy" id="317549"/>
    <lineage>
        <taxon>Eukaryota</taxon>
        <taxon>Metazoa</taxon>
        <taxon>Cnidaria</taxon>
        <taxon>Anthozoa</taxon>
        <taxon>Octocorallia</taxon>
        <taxon>Malacalcyonacea</taxon>
        <taxon>Plexauridae</taxon>
        <taxon>Paramuricea</taxon>
    </lineage>
</organism>
<evidence type="ECO:0000313" key="2">
    <source>
        <dbReference type="EMBL" id="CAB4046208.1"/>
    </source>
</evidence>